<evidence type="ECO:0000313" key="2">
    <source>
        <dbReference type="EMBL" id="GMN47451.1"/>
    </source>
</evidence>
<evidence type="ECO:0000256" key="1">
    <source>
        <dbReference type="SAM" id="MobiDB-lite"/>
    </source>
</evidence>
<dbReference type="AlphaFoldDB" id="A0AA88ATH7"/>
<evidence type="ECO:0000313" key="3">
    <source>
        <dbReference type="Proteomes" id="UP001187192"/>
    </source>
</evidence>
<comment type="caution">
    <text evidence="2">The sequence shown here is derived from an EMBL/GenBank/DDBJ whole genome shotgun (WGS) entry which is preliminary data.</text>
</comment>
<dbReference type="EMBL" id="BTGU01000025">
    <property type="protein sequence ID" value="GMN47451.1"/>
    <property type="molecule type" value="Genomic_DNA"/>
</dbReference>
<accession>A0AA88ATH7</accession>
<sequence>MREKGGWRRRRCRWGNEREGRATENEREGRVEAASVSVGE</sequence>
<keyword evidence="3" id="KW-1185">Reference proteome</keyword>
<gene>
    <name evidence="2" type="ORF">TIFTF001_016645</name>
</gene>
<proteinExistence type="predicted"/>
<dbReference type="Proteomes" id="UP001187192">
    <property type="component" value="Unassembled WGS sequence"/>
</dbReference>
<reference evidence="2" key="1">
    <citation type="submission" date="2023-07" db="EMBL/GenBank/DDBJ databases">
        <title>draft genome sequence of fig (Ficus carica).</title>
        <authorList>
            <person name="Takahashi T."/>
            <person name="Nishimura K."/>
        </authorList>
    </citation>
    <scope>NUCLEOTIDE SEQUENCE</scope>
</reference>
<protein>
    <submittedName>
        <fullName evidence="2">Uncharacterized protein</fullName>
    </submittedName>
</protein>
<name>A0AA88ATH7_FICCA</name>
<feature type="compositionally biased region" description="Basic and acidic residues" evidence="1">
    <location>
        <begin position="18"/>
        <end position="31"/>
    </location>
</feature>
<feature type="region of interest" description="Disordered" evidence="1">
    <location>
        <begin position="18"/>
        <end position="40"/>
    </location>
</feature>
<organism evidence="2 3">
    <name type="scientific">Ficus carica</name>
    <name type="common">Common fig</name>
    <dbReference type="NCBI Taxonomy" id="3494"/>
    <lineage>
        <taxon>Eukaryota</taxon>
        <taxon>Viridiplantae</taxon>
        <taxon>Streptophyta</taxon>
        <taxon>Embryophyta</taxon>
        <taxon>Tracheophyta</taxon>
        <taxon>Spermatophyta</taxon>
        <taxon>Magnoliopsida</taxon>
        <taxon>eudicotyledons</taxon>
        <taxon>Gunneridae</taxon>
        <taxon>Pentapetalae</taxon>
        <taxon>rosids</taxon>
        <taxon>fabids</taxon>
        <taxon>Rosales</taxon>
        <taxon>Moraceae</taxon>
        <taxon>Ficeae</taxon>
        <taxon>Ficus</taxon>
    </lineage>
</organism>